<sequence length="169" mass="19746">MDPAQINYTTTEKKLLAIVFSLDKLRSYLLGSKVIIFSNHAALKYLLKKLDAKPRIIWWMLLLQEFDQEIRDKKGADNAVADHLSRIEREPYPMPIRDNFPNEQLLHMDTSTPWFSDAKYYNIWDDPYLWKRVTDQVIRKCIPDSEISFVLYFCHAAAEGGHHGSTRTA</sequence>
<evidence type="ECO:0000256" key="3">
    <source>
        <dbReference type="ARBA" id="ARBA00022722"/>
    </source>
</evidence>
<evidence type="ECO:0000256" key="4">
    <source>
        <dbReference type="ARBA" id="ARBA00022759"/>
    </source>
</evidence>
<dbReference type="OrthoDB" id="10055717at2759"/>
<reference evidence="8" key="1">
    <citation type="submission" date="2018-05" db="EMBL/GenBank/DDBJ databases">
        <title>Draft genome of Mucuna pruriens seed.</title>
        <authorList>
            <person name="Nnadi N.E."/>
            <person name="Vos R."/>
            <person name="Hasami M.H."/>
            <person name="Devisetty U.K."/>
            <person name="Aguiy J.C."/>
        </authorList>
    </citation>
    <scope>NUCLEOTIDE SEQUENCE [LARGE SCALE GENOMIC DNA]</scope>
    <source>
        <strain evidence="8">JCA_2017</strain>
    </source>
</reference>
<dbReference type="SUPFAM" id="SSF56672">
    <property type="entry name" value="DNA/RNA polymerases"/>
    <property type="match status" value="1"/>
</dbReference>
<dbReference type="InterPro" id="IPR043502">
    <property type="entry name" value="DNA/RNA_pol_sf"/>
</dbReference>
<name>A0A371HBS9_MUCPR</name>
<protein>
    <submittedName>
        <fullName evidence="8">Retrovirus-related Pol polyprotein from transposon 17.6</fullName>
    </submittedName>
</protein>
<organism evidence="8 9">
    <name type="scientific">Mucuna pruriens</name>
    <name type="common">Velvet bean</name>
    <name type="synonym">Dolichos pruriens</name>
    <dbReference type="NCBI Taxonomy" id="157652"/>
    <lineage>
        <taxon>Eukaryota</taxon>
        <taxon>Viridiplantae</taxon>
        <taxon>Streptophyta</taxon>
        <taxon>Embryophyta</taxon>
        <taxon>Tracheophyta</taxon>
        <taxon>Spermatophyta</taxon>
        <taxon>Magnoliopsida</taxon>
        <taxon>eudicotyledons</taxon>
        <taxon>Gunneridae</taxon>
        <taxon>Pentapetalae</taxon>
        <taxon>rosids</taxon>
        <taxon>fabids</taxon>
        <taxon>Fabales</taxon>
        <taxon>Fabaceae</taxon>
        <taxon>Papilionoideae</taxon>
        <taxon>50 kb inversion clade</taxon>
        <taxon>NPAAA clade</taxon>
        <taxon>indigoferoid/millettioid clade</taxon>
        <taxon>Phaseoleae</taxon>
        <taxon>Mucuna</taxon>
    </lineage>
</organism>
<keyword evidence="5" id="KW-0378">Hydrolase</keyword>
<feature type="non-terminal residue" evidence="8">
    <location>
        <position position="1"/>
    </location>
</feature>
<dbReference type="InterPro" id="IPR041373">
    <property type="entry name" value="RT_RNaseH"/>
</dbReference>
<keyword evidence="4" id="KW-0255">Endonuclease</keyword>
<evidence type="ECO:0000256" key="1">
    <source>
        <dbReference type="ARBA" id="ARBA00022679"/>
    </source>
</evidence>
<dbReference type="EMBL" id="QJKJ01003039">
    <property type="protein sequence ID" value="RDY00256.1"/>
    <property type="molecule type" value="Genomic_DNA"/>
</dbReference>
<dbReference type="PANTHER" id="PTHR34072:SF57">
    <property type="entry name" value="RNA-DIRECTED DNA POLYMERASE"/>
    <property type="match status" value="1"/>
</dbReference>
<accession>A0A371HBS9</accession>
<dbReference type="CDD" id="cd09274">
    <property type="entry name" value="RNase_HI_RT_Ty3"/>
    <property type="match status" value="1"/>
</dbReference>
<evidence type="ECO:0000313" key="9">
    <source>
        <dbReference type="Proteomes" id="UP000257109"/>
    </source>
</evidence>
<dbReference type="GO" id="GO:0004519">
    <property type="term" value="F:endonuclease activity"/>
    <property type="evidence" value="ECO:0007669"/>
    <property type="project" value="UniProtKB-KW"/>
</dbReference>
<dbReference type="GO" id="GO:0016787">
    <property type="term" value="F:hydrolase activity"/>
    <property type="evidence" value="ECO:0007669"/>
    <property type="project" value="UniProtKB-KW"/>
</dbReference>
<evidence type="ECO:0000256" key="2">
    <source>
        <dbReference type="ARBA" id="ARBA00022695"/>
    </source>
</evidence>
<evidence type="ECO:0000313" key="8">
    <source>
        <dbReference type="EMBL" id="RDY00256.1"/>
    </source>
</evidence>
<dbReference type="PANTHER" id="PTHR34072">
    <property type="entry name" value="ENZYMATIC POLYPROTEIN-RELATED"/>
    <property type="match status" value="1"/>
</dbReference>
<keyword evidence="9" id="KW-1185">Reference proteome</keyword>
<keyword evidence="1" id="KW-0808">Transferase</keyword>
<feature type="domain" description="Reverse transcriptase RNase H-like" evidence="7">
    <location>
        <begin position="2"/>
        <end position="66"/>
    </location>
</feature>
<evidence type="ECO:0000256" key="5">
    <source>
        <dbReference type="ARBA" id="ARBA00022801"/>
    </source>
</evidence>
<evidence type="ECO:0000259" key="7">
    <source>
        <dbReference type="Pfam" id="PF17917"/>
    </source>
</evidence>
<dbReference type="AlphaFoldDB" id="A0A371HBS9"/>
<keyword evidence="6" id="KW-0695">RNA-directed DNA polymerase</keyword>
<keyword evidence="2" id="KW-0548">Nucleotidyltransferase</keyword>
<evidence type="ECO:0000256" key="6">
    <source>
        <dbReference type="ARBA" id="ARBA00022918"/>
    </source>
</evidence>
<dbReference type="GO" id="GO:0003964">
    <property type="term" value="F:RNA-directed DNA polymerase activity"/>
    <property type="evidence" value="ECO:0007669"/>
    <property type="project" value="UniProtKB-KW"/>
</dbReference>
<keyword evidence="3" id="KW-0540">Nuclease</keyword>
<dbReference type="Proteomes" id="UP000257109">
    <property type="component" value="Unassembled WGS sequence"/>
</dbReference>
<dbReference type="Pfam" id="PF17917">
    <property type="entry name" value="RT_RNaseH"/>
    <property type="match status" value="1"/>
</dbReference>
<gene>
    <name evidence="8" type="primary">pol</name>
    <name evidence="8" type="ORF">CR513_16584</name>
</gene>
<comment type="caution">
    <text evidence="8">The sequence shown here is derived from an EMBL/GenBank/DDBJ whole genome shotgun (WGS) entry which is preliminary data.</text>
</comment>
<proteinExistence type="predicted"/>